<keyword evidence="2" id="KW-0472">Membrane</keyword>
<sequence length="73" mass="7527">MIAVCVSTSSAHAYLDPGTGSIILQVLLGGIAGLVLAIKLYWHKFLSLSGLSSPARKSGRSEPNAGIDERSGS</sequence>
<evidence type="ECO:0000256" key="2">
    <source>
        <dbReference type="SAM" id="Phobius"/>
    </source>
</evidence>
<feature type="transmembrane region" description="Helical" evidence="2">
    <location>
        <begin position="22"/>
        <end position="42"/>
    </location>
</feature>
<proteinExistence type="predicted"/>
<evidence type="ECO:0000313" key="3">
    <source>
        <dbReference type="EMBL" id="ANW05326.1"/>
    </source>
</evidence>
<dbReference type="KEGG" id="bic:LMTR13_05760"/>
<dbReference type="EMBL" id="CP016428">
    <property type="protein sequence ID" value="ANW05326.1"/>
    <property type="molecule type" value="Genomic_DNA"/>
</dbReference>
<evidence type="ECO:0000256" key="1">
    <source>
        <dbReference type="SAM" id="MobiDB-lite"/>
    </source>
</evidence>
<keyword evidence="2" id="KW-0812">Transmembrane</keyword>
<accession>A0A1B1URL2</accession>
<keyword evidence="4" id="KW-1185">Reference proteome</keyword>
<evidence type="ECO:0000313" key="4">
    <source>
        <dbReference type="Proteomes" id="UP000092839"/>
    </source>
</evidence>
<dbReference type="Proteomes" id="UP000092839">
    <property type="component" value="Chromosome"/>
</dbReference>
<dbReference type="STRING" id="1274631.LMTR13_05760"/>
<reference evidence="3 4" key="1">
    <citation type="submission" date="2016-07" db="EMBL/GenBank/DDBJ databases">
        <title>Complete genome sequence of Bradyrhizobium icense LMTR 13T, a potential inoculant strain isolated from lima bean (Phaseolus lunatus) in Peru.</title>
        <authorList>
            <person name="Ormeno-Orrillo E."/>
            <person name="Duran D."/>
            <person name="Rogel M.A."/>
            <person name="Rey L."/>
            <person name="Imperial J."/>
            <person name="Ruiz-Argueso T."/>
            <person name="Martinez-Romero E."/>
        </authorList>
    </citation>
    <scope>NUCLEOTIDE SEQUENCE [LARGE SCALE GENOMIC DNA]</scope>
    <source>
        <strain evidence="3 4">LMTR 13</strain>
    </source>
</reference>
<protein>
    <submittedName>
        <fullName evidence="3">Uncharacterized protein</fullName>
    </submittedName>
</protein>
<organism evidence="3 4">
    <name type="scientific">Bradyrhizobium icense</name>
    <dbReference type="NCBI Taxonomy" id="1274631"/>
    <lineage>
        <taxon>Bacteria</taxon>
        <taxon>Pseudomonadati</taxon>
        <taxon>Pseudomonadota</taxon>
        <taxon>Alphaproteobacteria</taxon>
        <taxon>Hyphomicrobiales</taxon>
        <taxon>Nitrobacteraceae</taxon>
        <taxon>Bradyrhizobium</taxon>
    </lineage>
</organism>
<dbReference type="AlphaFoldDB" id="A0A1B1URL2"/>
<keyword evidence="2" id="KW-1133">Transmembrane helix</keyword>
<name>A0A1B1URL2_9BRAD</name>
<feature type="region of interest" description="Disordered" evidence="1">
    <location>
        <begin position="51"/>
        <end position="73"/>
    </location>
</feature>
<gene>
    <name evidence="3" type="ORF">LMTR13_05760</name>
</gene>